<reference evidence="1" key="1">
    <citation type="submission" date="2023-04" db="EMBL/GenBank/DDBJ databases">
        <title>Draft Genome sequencing of Naganishia species isolated from polar environments using Oxford Nanopore Technology.</title>
        <authorList>
            <person name="Leo P."/>
            <person name="Venkateswaran K."/>
        </authorList>
    </citation>
    <scope>NUCLEOTIDE SEQUENCE</scope>
    <source>
        <strain evidence="1">MNA-CCFEE 5423</strain>
    </source>
</reference>
<proteinExistence type="predicted"/>
<dbReference type="EMBL" id="JASBWT010000031">
    <property type="protein sequence ID" value="KAJ9093402.1"/>
    <property type="molecule type" value="Genomic_DNA"/>
</dbReference>
<evidence type="ECO:0000313" key="1">
    <source>
        <dbReference type="EMBL" id="KAJ9093402.1"/>
    </source>
</evidence>
<sequence length="235" mass="26046">MAPTIRSLLRGLRFASGILAGLLLCTFSLLSAPLDSDALWDSWMARYGPISSSSSPLIEELGLAEFLRQLHNEKESKGLLKLEAYVVPPEFGVGTKANLSSKDFPRLVIGRGYQYLDLPVSTIIPRPSYTEQEQEGGVFNPAILKMPEGMKEGWEYIVVARGPRVVRKDIWVAQSNRWALEHGLVANLQPKNKPVPPLLLLRPTEIPPNHNGAQQHLMRILDVPVRGGRPTALLD</sequence>
<organism evidence="1 2">
    <name type="scientific">Naganishia friedmannii</name>
    <dbReference type="NCBI Taxonomy" id="89922"/>
    <lineage>
        <taxon>Eukaryota</taxon>
        <taxon>Fungi</taxon>
        <taxon>Dikarya</taxon>
        <taxon>Basidiomycota</taxon>
        <taxon>Agaricomycotina</taxon>
        <taxon>Tremellomycetes</taxon>
        <taxon>Filobasidiales</taxon>
        <taxon>Filobasidiaceae</taxon>
        <taxon>Naganishia</taxon>
    </lineage>
</organism>
<name>A0ACC2V313_9TREE</name>
<keyword evidence="2" id="KW-1185">Reference proteome</keyword>
<dbReference type="Proteomes" id="UP001227268">
    <property type="component" value="Unassembled WGS sequence"/>
</dbReference>
<comment type="caution">
    <text evidence="1">The sequence shown here is derived from an EMBL/GenBank/DDBJ whole genome shotgun (WGS) entry which is preliminary data.</text>
</comment>
<evidence type="ECO:0000313" key="2">
    <source>
        <dbReference type="Proteomes" id="UP001227268"/>
    </source>
</evidence>
<protein>
    <submittedName>
        <fullName evidence="1">Uncharacterized protein</fullName>
    </submittedName>
</protein>
<accession>A0ACC2V313</accession>
<gene>
    <name evidence="1" type="ORF">QFC21_006432</name>
</gene>